<dbReference type="AlphaFoldDB" id="A0A840CJE0"/>
<proteinExistence type="predicted"/>
<evidence type="ECO:0000313" key="2">
    <source>
        <dbReference type="Proteomes" id="UP000555103"/>
    </source>
</evidence>
<accession>A0A840CJE0</accession>
<dbReference type="EMBL" id="JACIEP010000001">
    <property type="protein sequence ID" value="MBB4034128.1"/>
    <property type="molecule type" value="Genomic_DNA"/>
</dbReference>
<gene>
    <name evidence="1" type="ORF">GGR21_000013</name>
</gene>
<keyword evidence="2" id="KW-1185">Reference proteome</keyword>
<name>A0A840CJE0_9BACT</name>
<protein>
    <submittedName>
        <fullName evidence="1">Uncharacterized protein</fullName>
    </submittedName>
</protein>
<reference evidence="1 2" key="1">
    <citation type="submission" date="2020-08" db="EMBL/GenBank/DDBJ databases">
        <title>Genomic Encyclopedia of Type Strains, Phase IV (KMG-IV): sequencing the most valuable type-strain genomes for metagenomic binning, comparative biology and taxonomic classification.</title>
        <authorList>
            <person name="Goeker M."/>
        </authorList>
    </citation>
    <scope>NUCLEOTIDE SEQUENCE [LARGE SCALE GENOMIC DNA]</scope>
    <source>
        <strain evidence="1 2">DSM 104969</strain>
    </source>
</reference>
<evidence type="ECO:0000313" key="1">
    <source>
        <dbReference type="EMBL" id="MBB4034128.1"/>
    </source>
</evidence>
<sequence length="371" mass="43284">MAKLYGFAIFVFVHFIKSGNGIQLGNLLINIIKDNMNSNNIHLKFDTIKLVTKSKYISNINDEVFKHDVDTAIGELISVEFHSQGHNDITPFELRIKTNYRSNRMTIEFSSKILLDDYPLLISERTFNQCLSNIEMLGICKLDIDSIIEDSYFNKLHVTQDIDLELTPEILNMLNQCTGDYRRYKWNRYQDAILFTRNVKAEDCRESISIYNKEVEINLSRNKPFLNMTGNAASILDYFKGKTRFEVKLENKRKIQKELGIENTDYHSVMNASKNIILTQFDKIFNSNIPQSDTMQISNIVDYGLWCIIRYHNFDLKSIEQEIKDMKLYEDKTKGAMGKQMKKIRAIMQAYLNQNHDADTVIEGIRKMLKD</sequence>
<dbReference type="Proteomes" id="UP000555103">
    <property type="component" value="Unassembled WGS sequence"/>
</dbReference>
<organism evidence="1 2">
    <name type="scientific">Dysgonomonas hofstadii</name>
    <dbReference type="NCBI Taxonomy" id="637886"/>
    <lineage>
        <taxon>Bacteria</taxon>
        <taxon>Pseudomonadati</taxon>
        <taxon>Bacteroidota</taxon>
        <taxon>Bacteroidia</taxon>
        <taxon>Bacteroidales</taxon>
        <taxon>Dysgonomonadaceae</taxon>
        <taxon>Dysgonomonas</taxon>
    </lineage>
</organism>
<dbReference type="RefSeq" id="WP_246347941.1">
    <property type="nucleotide sequence ID" value="NZ_JACIEP010000001.1"/>
</dbReference>
<comment type="caution">
    <text evidence="1">The sequence shown here is derived from an EMBL/GenBank/DDBJ whole genome shotgun (WGS) entry which is preliminary data.</text>
</comment>